<dbReference type="GO" id="GO:0034605">
    <property type="term" value="P:cellular response to heat"/>
    <property type="evidence" value="ECO:0007669"/>
    <property type="project" value="UniProtKB-UniRule"/>
</dbReference>
<keyword evidence="2 14" id="KW-0963">Cytoplasm</keyword>
<dbReference type="GO" id="GO:0004176">
    <property type="term" value="F:ATP-dependent peptidase activity"/>
    <property type="evidence" value="ECO:0007669"/>
    <property type="project" value="UniProtKB-UniRule"/>
</dbReference>
<dbReference type="InterPro" id="IPR046336">
    <property type="entry name" value="Lon_prtase_N_sf"/>
</dbReference>
<sequence length="770" mass="86141">MEEQIMNMPAVALRGLTILPGMIAHFDISRERSLRAVEEAMEQDQKIYLVTQRNVDSEDPTQEDLYQMGIVADIKQVVRLQNDVVRILVDGISRAALLGFTGNEKYLEAEICYCDSNADSLPEDLREAMLLGVREAFHRYAAVVGKISKELIRQIDQYEDLEKLIDYVTNNLPVSYELKQQVLEAEDINDRYQVIVSLLLSQVEVISIKNELQKKVKVRVDKHQKEYVLREQLGVIREELGENADSEADEYEKKLSELDAPDYVKEKTKKEIKRFRNMSSSSSESTVERGYIETVLELPWNRMSVDNKDLDHAAQVLDDDHYGLKDVKERILEFLAVRNLTSKGESPIICLVGPPGTGKTSIARSIASALEKKYVRISLGGVRDEAEIRGHRKTYIGAMPGRIVNGLRQAGVSNPLMLLDEIDKVSSDYKGDTSAALLEVLDSEQNCRFRDHYIEMPVDLSEVLFIATANEVSGIPKPLLDRMELIEVSSYTENEKFHIAKEHLVEKQKSKNGIKKEQLTITDSALKDIIRLYTREAGVRSLERTIGKLCRKAAREIFKDSEAAVKVTKTNLKTYLGNPKYSPEKKNDHAEVGIVRGLAWTSVGGVTLEVEVNVLPGKGELVLTGKLGDVMKESAQAALSYVRSISEGYGIDAEFYTKHDIHIHIPEGAVPKDGPSAGITMATAMLSAITDRPVRADVAMTGEITLRGRVLPIGGLKEKLLAAKVIGIKTVCIPKDNEKDLEEISKEITDGMEIVPVERFSQVEKIAFVK</sequence>
<dbReference type="FunFam" id="3.40.50.300:FF:000021">
    <property type="entry name" value="Lon protease homolog"/>
    <property type="match status" value="1"/>
</dbReference>
<evidence type="ECO:0000256" key="16">
    <source>
        <dbReference type="PIRSR" id="PIRSR001174-2"/>
    </source>
</evidence>
<evidence type="ECO:0000256" key="11">
    <source>
        <dbReference type="ARBA" id="ARBA00066743"/>
    </source>
</evidence>
<dbReference type="Gene3D" id="1.10.8.60">
    <property type="match status" value="1"/>
</dbReference>
<comment type="subunit">
    <text evidence="14">Homohexamer. Organized in a ring with a central cavity.</text>
</comment>
<evidence type="ECO:0000256" key="3">
    <source>
        <dbReference type="ARBA" id="ARBA00022670"/>
    </source>
</evidence>
<keyword evidence="7 14" id="KW-0067">ATP-binding</keyword>
<dbReference type="Gene3D" id="3.40.50.300">
    <property type="entry name" value="P-loop containing nucleotide triphosphate hydrolases"/>
    <property type="match status" value="1"/>
</dbReference>
<evidence type="ECO:0000256" key="18">
    <source>
        <dbReference type="RuleBase" id="RU000591"/>
    </source>
</evidence>
<evidence type="ECO:0000256" key="2">
    <source>
        <dbReference type="ARBA" id="ARBA00022490"/>
    </source>
</evidence>
<dbReference type="PRINTS" id="PR00830">
    <property type="entry name" value="ENDOLAPTASE"/>
</dbReference>
<accession>A0A413DP81</accession>
<name>A0A413DP81_9FIRM</name>
<dbReference type="GO" id="GO:0005737">
    <property type="term" value="C:cytoplasm"/>
    <property type="evidence" value="ECO:0007669"/>
    <property type="project" value="UniProtKB-SubCell"/>
</dbReference>
<feature type="binding site" evidence="14 16">
    <location>
        <begin position="353"/>
        <end position="360"/>
    </location>
    <ligand>
        <name>ATP</name>
        <dbReference type="ChEBI" id="CHEBI:30616"/>
    </ligand>
</feature>
<dbReference type="GO" id="GO:0005524">
    <property type="term" value="F:ATP binding"/>
    <property type="evidence" value="ECO:0007669"/>
    <property type="project" value="UniProtKB-UniRule"/>
</dbReference>
<dbReference type="RefSeq" id="WP_118326417.1">
    <property type="nucleotide sequence ID" value="NZ_QSAZ01000003.1"/>
</dbReference>
<keyword evidence="8 14" id="KW-0346">Stress response</keyword>
<dbReference type="PROSITE" id="PS51787">
    <property type="entry name" value="LON_N"/>
    <property type="match status" value="1"/>
</dbReference>
<dbReference type="Gene3D" id="1.20.5.5270">
    <property type="match status" value="1"/>
</dbReference>
<feature type="active site" evidence="14 15">
    <location>
        <position position="719"/>
    </location>
</feature>
<dbReference type="Pfam" id="PF00004">
    <property type="entry name" value="AAA"/>
    <property type="match status" value="1"/>
</dbReference>
<dbReference type="Pfam" id="PF22667">
    <property type="entry name" value="Lon_lid"/>
    <property type="match status" value="1"/>
</dbReference>
<evidence type="ECO:0000256" key="4">
    <source>
        <dbReference type="ARBA" id="ARBA00022741"/>
    </source>
</evidence>
<evidence type="ECO:0000256" key="9">
    <source>
        <dbReference type="ARBA" id="ARBA00050665"/>
    </source>
</evidence>
<keyword evidence="6 14" id="KW-0720">Serine protease</keyword>
<dbReference type="Gene3D" id="3.30.230.10">
    <property type="match status" value="1"/>
</dbReference>
<comment type="function">
    <text evidence="10 14">ATP-dependent serine protease that mediates the selective degradation of mutant and abnormal proteins as well as certain short-lived regulatory proteins. Required for cellular homeostasis and for survival from DNA damage and developmental changes induced by stress. Degrades polypeptides processively to yield small peptide fragments that are 5 to 10 amino acids long. Binds to DNA in a double-stranded, site-specific manner.</text>
</comment>
<dbReference type="InterPro" id="IPR003959">
    <property type="entry name" value="ATPase_AAA_core"/>
</dbReference>
<dbReference type="InterPro" id="IPR004815">
    <property type="entry name" value="Lon_bac/euk-typ"/>
</dbReference>
<dbReference type="Proteomes" id="UP000283683">
    <property type="component" value="Unassembled WGS sequence"/>
</dbReference>
<evidence type="ECO:0000256" key="17">
    <source>
        <dbReference type="PROSITE-ProRule" id="PRU01122"/>
    </source>
</evidence>
<dbReference type="SUPFAM" id="SSF88697">
    <property type="entry name" value="PUA domain-like"/>
    <property type="match status" value="1"/>
</dbReference>
<dbReference type="NCBIfam" id="TIGR00763">
    <property type="entry name" value="lon"/>
    <property type="match status" value="1"/>
</dbReference>
<dbReference type="InterPro" id="IPR027417">
    <property type="entry name" value="P-loop_NTPase"/>
</dbReference>
<proteinExistence type="evidence at transcript level"/>
<keyword evidence="4 14" id="KW-0547">Nucleotide-binding</keyword>
<comment type="similarity">
    <text evidence="14 17 18">Belongs to the peptidase S16 family.</text>
</comment>
<evidence type="ECO:0000256" key="7">
    <source>
        <dbReference type="ARBA" id="ARBA00022840"/>
    </source>
</evidence>
<dbReference type="InterPro" id="IPR015947">
    <property type="entry name" value="PUA-like_sf"/>
</dbReference>
<evidence type="ECO:0000259" key="19">
    <source>
        <dbReference type="PROSITE" id="PS51786"/>
    </source>
</evidence>
<dbReference type="SMART" id="SM00464">
    <property type="entry name" value="LON"/>
    <property type="match status" value="1"/>
</dbReference>
<dbReference type="Pfam" id="PF02190">
    <property type="entry name" value="LON_substr_bdg"/>
    <property type="match status" value="1"/>
</dbReference>
<dbReference type="Gene3D" id="2.30.130.40">
    <property type="entry name" value="LON domain-like"/>
    <property type="match status" value="1"/>
</dbReference>
<dbReference type="GO" id="GO:0043565">
    <property type="term" value="F:sequence-specific DNA binding"/>
    <property type="evidence" value="ECO:0007669"/>
    <property type="project" value="UniProtKB-UniRule"/>
</dbReference>
<keyword evidence="3 14" id="KW-0645">Protease</keyword>
<dbReference type="CDD" id="cd19500">
    <property type="entry name" value="RecA-like_Lon"/>
    <property type="match status" value="1"/>
</dbReference>
<dbReference type="AlphaFoldDB" id="A0A413DP81"/>
<dbReference type="InterPro" id="IPR003111">
    <property type="entry name" value="Lon_prtase_N"/>
</dbReference>
<dbReference type="GO" id="GO:0004252">
    <property type="term" value="F:serine-type endopeptidase activity"/>
    <property type="evidence" value="ECO:0007669"/>
    <property type="project" value="UniProtKB-UniRule"/>
</dbReference>
<feature type="domain" description="Lon N-terminal" evidence="20">
    <location>
        <begin position="8"/>
        <end position="203"/>
    </location>
</feature>
<dbReference type="HAMAP" id="MF_01973">
    <property type="entry name" value="lon_bact"/>
    <property type="match status" value="1"/>
</dbReference>
<dbReference type="PIRSF" id="PIRSF001174">
    <property type="entry name" value="Lon_proteas"/>
    <property type="match status" value="1"/>
</dbReference>
<dbReference type="Gene3D" id="1.20.58.1480">
    <property type="match status" value="1"/>
</dbReference>
<feature type="domain" description="Lon proteolytic" evidence="19">
    <location>
        <begin position="589"/>
        <end position="770"/>
    </location>
</feature>
<evidence type="ECO:0000256" key="8">
    <source>
        <dbReference type="ARBA" id="ARBA00023016"/>
    </source>
</evidence>
<dbReference type="InterPro" id="IPR054594">
    <property type="entry name" value="Lon_lid"/>
</dbReference>
<comment type="subcellular location">
    <subcellularLocation>
        <location evidence="1 14">Cytoplasm</location>
    </subcellularLocation>
</comment>
<comment type="caution">
    <text evidence="21">The sequence shown here is derived from an EMBL/GenBank/DDBJ whole genome shotgun (WGS) entry which is preliminary data.</text>
</comment>
<dbReference type="GO" id="GO:0006515">
    <property type="term" value="P:protein quality control for misfolded or incompletely synthesized proteins"/>
    <property type="evidence" value="ECO:0007669"/>
    <property type="project" value="UniProtKB-UniRule"/>
</dbReference>
<dbReference type="PANTHER" id="PTHR10046">
    <property type="entry name" value="ATP DEPENDENT LON PROTEASE FAMILY MEMBER"/>
    <property type="match status" value="1"/>
</dbReference>
<evidence type="ECO:0000256" key="5">
    <source>
        <dbReference type="ARBA" id="ARBA00022801"/>
    </source>
</evidence>
<dbReference type="InterPro" id="IPR008268">
    <property type="entry name" value="Peptidase_S16_AS"/>
</dbReference>
<gene>
    <name evidence="14 21" type="primary">lon</name>
    <name evidence="21" type="ORF">DWV45_03770</name>
</gene>
<dbReference type="EC" id="3.4.21.53" evidence="11 14"/>
<evidence type="ECO:0000256" key="10">
    <source>
        <dbReference type="ARBA" id="ARBA00053875"/>
    </source>
</evidence>
<comment type="catalytic activity">
    <reaction evidence="9 14 17">
        <text>Hydrolysis of proteins in presence of ATP.</text>
        <dbReference type="EC" id="3.4.21.53"/>
    </reaction>
</comment>
<dbReference type="SUPFAM" id="SSF54211">
    <property type="entry name" value="Ribosomal protein S5 domain 2-like"/>
    <property type="match status" value="1"/>
</dbReference>
<dbReference type="InterPro" id="IPR008269">
    <property type="entry name" value="Lon_proteolytic"/>
</dbReference>
<dbReference type="InterPro" id="IPR014721">
    <property type="entry name" value="Ribsml_uS5_D2-typ_fold_subgr"/>
</dbReference>
<dbReference type="EMBL" id="QSAZ01000003">
    <property type="protein sequence ID" value="RGW88501.1"/>
    <property type="molecule type" value="Genomic_DNA"/>
</dbReference>
<dbReference type="PROSITE" id="PS51786">
    <property type="entry name" value="LON_PROTEOLYTIC"/>
    <property type="match status" value="1"/>
</dbReference>
<organism evidence="21 22">
    <name type="scientific">Agathobacter rectalis</name>
    <dbReference type="NCBI Taxonomy" id="39491"/>
    <lineage>
        <taxon>Bacteria</taxon>
        <taxon>Bacillati</taxon>
        <taxon>Bacillota</taxon>
        <taxon>Clostridia</taxon>
        <taxon>Lachnospirales</taxon>
        <taxon>Lachnospiraceae</taxon>
        <taxon>Agathobacter</taxon>
    </lineage>
</organism>
<keyword evidence="5 14" id="KW-0378">Hydrolase</keyword>
<evidence type="ECO:0000256" key="12">
    <source>
        <dbReference type="ARBA" id="ARBA00071934"/>
    </source>
</evidence>
<evidence type="ECO:0000256" key="15">
    <source>
        <dbReference type="PIRSR" id="PIRSR001174-1"/>
    </source>
</evidence>
<dbReference type="SUPFAM" id="SSF52540">
    <property type="entry name" value="P-loop containing nucleoside triphosphate hydrolases"/>
    <property type="match status" value="1"/>
</dbReference>
<dbReference type="InterPro" id="IPR027543">
    <property type="entry name" value="Lon_bac"/>
</dbReference>
<dbReference type="InterPro" id="IPR020568">
    <property type="entry name" value="Ribosomal_Su5_D2-typ_SF"/>
</dbReference>
<evidence type="ECO:0000256" key="14">
    <source>
        <dbReference type="HAMAP-Rule" id="MF_01973"/>
    </source>
</evidence>
<protein>
    <recommendedName>
        <fullName evidence="12 14">Lon protease</fullName>
        <ecNumber evidence="11 14">3.4.21.53</ecNumber>
    </recommendedName>
    <alternativeName>
        <fullName evidence="13 14">ATP-dependent protease La</fullName>
    </alternativeName>
</protein>
<feature type="active site" evidence="14 15">
    <location>
        <position position="676"/>
    </location>
</feature>
<dbReference type="GO" id="GO:0016887">
    <property type="term" value="F:ATP hydrolysis activity"/>
    <property type="evidence" value="ECO:0007669"/>
    <property type="project" value="UniProtKB-UniRule"/>
</dbReference>
<evidence type="ECO:0000256" key="1">
    <source>
        <dbReference type="ARBA" id="ARBA00004496"/>
    </source>
</evidence>
<dbReference type="Pfam" id="PF05362">
    <property type="entry name" value="Lon_C"/>
    <property type="match status" value="1"/>
</dbReference>
<dbReference type="InterPro" id="IPR027065">
    <property type="entry name" value="Lon_Prtase"/>
</dbReference>
<evidence type="ECO:0000256" key="13">
    <source>
        <dbReference type="ARBA" id="ARBA00082722"/>
    </source>
</evidence>
<evidence type="ECO:0000256" key="6">
    <source>
        <dbReference type="ARBA" id="ARBA00022825"/>
    </source>
</evidence>
<reference evidence="21 22" key="1">
    <citation type="submission" date="2018-08" db="EMBL/GenBank/DDBJ databases">
        <title>A genome reference for cultivated species of the human gut microbiota.</title>
        <authorList>
            <person name="Zou Y."/>
            <person name="Xue W."/>
            <person name="Luo G."/>
        </authorList>
    </citation>
    <scope>NUCLEOTIDE SEQUENCE [LARGE SCALE GENOMIC DNA]</scope>
    <source>
        <strain evidence="21 22">AF06-19</strain>
    </source>
</reference>
<evidence type="ECO:0000259" key="20">
    <source>
        <dbReference type="PROSITE" id="PS51787"/>
    </source>
</evidence>
<evidence type="ECO:0000313" key="22">
    <source>
        <dbReference type="Proteomes" id="UP000283683"/>
    </source>
</evidence>
<dbReference type="SMART" id="SM00382">
    <property type="entry name" value="AAA"/>
    <property type="match status" value="1"/>
</dbReference>
<comment type="induction">
    <text evidence="14">By heat shock.</text>
</comment>
<dbReference type="InterPro" id="IPR003593">
    <property type="entry name" value="AAA+_ATPase"/>
</dbReference>
<dbReference type="PROSITE" id="PS01046">
    <property type="entry name" value="LON_SER"/>
    <property type="match status" value="1"/>
</dbReference>
<evidence type="ECO:0000313" key="21">
    <source>
        <dbReference type="EMBL" id="RGW88501.1"/>
    </source>
</evidence>